<dbReference type="Proteomes" id="UP001165460">
    <property type="component" value="Unassembled WGS sequence"/>
</dbReference>
<gene>
    <name evidence="1" type="ORF">MMF97_08880</name>
</gene>
<proteinExistence type="predicted"/>
<organism evidence="1 2">
    <name type="scientific">Pedobacter montanisoli</name>
    <dbReference type="NCBI Taxonomy" id="2923277"/>
    <lineage>
        <taxon>Bacteria</taxon>
        <taxon>Pseudomonadati</taxon>
        <taxon>Bacteroidota</taxon>
        <taxon>Sphingobacteriia</taxon>
        <taxon>Sphingobacteriales</taxon>
        <taxon>Sphingobacteriaceae</taxon>
        <taxon>Pedobacter</taxon>
    </lineage>
</organism>
<dbReference type="EMBL" id="JALGBH010000002">
    <property type="protein sequence ID" value="MCJ0742822.1"/>
    <property type="molecule type" value="Genomic_DNA"/>
</dbReference>
<protein>
    <submittedName>
        <fullName evidence="1">Uncharacterized protein</fullName>
    </submittedName>
</protein>
<sequence>MTIIKLGIAMYLIDFSSRVSNFVDAADVNGNIKHNSLSLQYLNQIDNACRKAEINKRYFYRW</sequence>
<dbReference type="RefSeq" id="WP_243361635.1">
    <property type="nucleotide sequence ID" value="NZ_JALGBH010000002.1"/>
</dbReference>
<accession>A0ABS9ZWZ6</accession>
<comment type="caution">
    <text evidence="1">The sequence shown here is derived from an EMBL/GenBank/DDBJ whole genome shotgun (WGS) entry which is preliminary data.</text>
</comment>
<evidence type="ECO:0000313" key="2">
    <source>
        <dbReference type="Proteomes" id="UP001165460"/>
    </source>
</evidence>
<name>A0ABS9ZWZ6_9SPHI</name>
<reference evidence="1" key="1">
    <citation type="submission" date="2022-03" db="EMBL/GenBank/DDBJ databases">
        <authorList>
            <person name="Woo C.Y."/>
        </authorList>
    </citation>
    <scope>NUCLEOTIDE SEQUENCE</scope>
    <source>
        <strain evidence="1">CYS-01</strain>
    </source>
</reference>
<evidence type="ECO:0000313" key="1">
    <source>
        <dbReference type="EMBL" id="MCJ0742822.1"/>
    </source>
</evidence>
<keyword evidence="2" id="KW-1185">Reference proteome</keyword>